<sequence length="469" mass="52123">MSKAALLLALLIAVGLAQQVVWSRCLTGIGPYDYLDLAVDTRDNVIVTTVPWVRKYSPDGDSLWAKELHLPASPPYDVATTQVATDPEDNIIVGKTTSDTTWVVMKLTPTGESLWTWDTVLPTPGYYWLTDIATNSNSCILVTGCYPSTYDGRWVTFQLTPDGRTDWMRTFTSNWGPEFAEGVCADPFDNVVVGGSRGISGRPRQWFPQLIKYSQDGDTLAEVVYDPYPFPANLDGYEPATDPEGNMLLPGGGVIWDTTGGRYRWHGAFLFKYDPQGNPLWQWFSDTTRNGLFEFQGCGTDTAGNIFAAGSRVLPDSRLVIELRRFTPEGDTVWKFYCPMCENANRYHPPPVSLAIDRQGDIITVATTTCVAPHPDTAYIFKVSERPGIAEAQERCKVKSFWLPTIIGSAHAMRLTFPSDTRAEVYDESGRLVQKLGSDRTVRVPSAGVYFIRLESPSYQQTGKLVVTK</sequence>
<dbReference type="Gene3D" id="2.120.10.30">
    <property type="entry name" value="TolB, C-terminal domain"/>
    <property type="match status" value="1"/>
</dbReference>
<dbReference type="InterPro" id="IPR011042">
    <property type="entry name" value="6-blade_b-propeller_TolB-like"/>
</dbReference>
<dbReference type="AlphaFoldDB" id="A0A235BUE6"/>
<name>A0A235BUE6_UNCW3</name>
<protein>
    <recommendedName>
        <fullName evidence="3">Secretion system C-terminal sorting domain-containing protein</fullName>
    </recommendedName>
</protein>
<dbReference type="Proteomes" id="UP000215559">
    <property type="component" value="Unassembled WGS sequence"/>
</dbReference>
<dbReference type="PANTHER" id="PTHR42754:SF1">
    <property type="entry name" value="LIPOPROTEIN"/>
    <property type="match status" value="1"/>
</dbReference>
<organism evidence="1 2">
    <name type="scientific">candidate division WOR-3 bacterium JGI_Cruoil_03_51_56</name>
    <dbReference type="NCBI Taxonomy" id="1973747"/>
    <lineage>
        <taxon>Bacteria</taxon>
        <taxon>Bacteria division WOR-3</taxon>
    </lineage>
</organism>
<gene>
    <name evidence="1" type="ORF">CH330_04450</name>
</gene>
<comment type="caution">
    <text evidence="1">The sequence shown here is derived from an EMBL/GenBank/DDBJ whole genome shotgun (WGS) entry which is preliminary data.</text>
</comment>
<dbReference type="InterPro" id="IPR011047">
    <property type="entry name" value="Quinoprotein_ADH-like_sf"/>
</dbReference>
<accession>A0A235BUE6</accession>
<proteinExistence type="predicted"/>
<dbReference type="EMBL" id="NOZP01000081">
    <property type="protein sequence ID" value="OYD15844.1"/>
    <property type="molecule type" value="Genomic_DNA"/>
</dbReference>
<dbReference type="SUPFAM" id="SSF50998">
    <property type="entry name" value="Quinoprotein alcohol dehydrogenase-like"/>
    <property type="match status" value="1"/>
</dbReference>
<dbReference type="PANTHER" id="PTHR42754">
    <property type="entry name" value="ENDOGLUCANASE"/>
    <property type="match status" value="1"/>
</dbReference>
<evidence type="ECO:0008006" key="3">
    <source>
        <dbReference type="Google" id="ProtNLM"/>
    </source>
</evidence>
<evidence type="ECO:0000313" key="2">
    <source>
        <dbReference type="Proteomes" id="UP000215559"/>
    </source>
</evidence>
<evidence type="ECO:0000313" key="1">
    <source>
        <dbReference type="EMBL" id="OYD15844.1"/>
    </source>
</evidence>
<reference evidence="1 2" key="1">
    <citation type="submission" date="2017-07" db="EMBL/GenBank/DDBJ databases">
        <title>Recovery of genomes from metagenomes via a dereplication, aggregation, and scoring strategy.</title>
        <authorList>
            <person name="Sieber C.M."/>
            <person name="Probst A.J."/>
            <person name="Sharrar A."/>
            <person name="Thomas B.C."/>
            <person name="Hess M."/>
            <person name="Tringe S.G."/>
            <person name="Banfield J.F."/>
        </authorList>
    </citation>
    <scope>NUCLEOTIDE SEQUENCE [LARGE SCALE GENOMIC DNA]</scope>
    <source>
        <strain evidence="1">JGI_Cruoil_03_51_56</strain>
    </source>
</reference>